<keyword evidence="1" id="KW-0812">Transmembrane</keyword>
<feature type="transmembrane region" description="Helical" evidence="1">
    <location>
        <begin position="6"/>
        <end position="25"/>
    </location>
</feature>
<reference evidence="3 4" key="1">
    <citation type="submission" date="2023-08" db="EMBL/GenBank/DDBJ databases">
        <authorList>
            <person name="Park J.-S."/>
        </authorList>
    </citation>
    <scope>NUCLEOTIDE SEQUENCE [LARGE SCALE GENOMIC DNA]</scope>
    <source>
        <strain evidence="3 4">2205SS18-9</strain>
    </source>
</reference>
<evidence type="ECO:0000259" key="2">
    <source>
        <dbReference type="Pfam" id="PF00149"/>
    </source>
</evidence>
<dbReference type="InterPro" id="IPR051158">
    <property type="entry name" value="Metallophosphoesterase_sf"/>
</dbReference>
<dbReference type="EMBL" id="JAVAMP010000002">
    <property type="protein sequence ID" value="MDP5274225.1"/>
    <property type="molecule type" value="Genomic_DNA"/>
</dbReference>
<comment type="caution">
    <text evidence="3">The sequence shown here is derived from an EMBL/GenBank/DDBJ whole genome shotgun (WGS) entry which is preliminary data.</text>
</comment>
<gene>
    <name evidence="3" type="ORF">Q5Y73_08905</name>
</gene>
<dbReference type="InterPro" id="IPR004843">
    <property type="entry name" value="Calcineurin-like_PHP"/>
</dbReference>
<dbReference type="Proteomes" id="UP001231941">
    <property type="component" value="Unassembled WGS sequence"/>
</dbReference>
<sequence>MLIWNILFVSILVIIVYTTIHTHYIKVSSHKIHLGLPQPMTVVQLSDIHGKTSFINGKISKIVNSIRPDLILITGDLASTSKHLPKVLKELKQLTSPNVYFVPGNYEREQRRGLKKKILTDNEYLENVNAIRSIGKYLENSGVKVTVNNSSVSIYGFDNSIYGLEKEDRSFLKNSDTVNILLAHSPSIIHFIKEHNIPYHLLLTGHTHGGQIRLFDKSIGPYKDFHVGMKKIKPQSYFYINRGIGFVKLPIRINCSPEITVIRFD</sequence>
<dbReference type="RefSeq" id="WP_305991510.1">
    <property type="nucleotide sequence ID" value="NZ_JAVAMP010000002.1"/>
</dbReference>
<keyword evidence="4" id="KW-1185">Reference proteome</keyword>
<protein>
    <submittedName>
        <fullName evidence="3">Metallophosphoesterase</fullName>
    </submittedName>
</protein>
<keyword evidence="1" id="KW-0472">Membrane</keyword>
<dbReference type="PANTHER" id="PTHR31302">
    <property type="entry name" value="TRANSMEMBRANE PROTEIN WITH METALLOPHOSPHOESTERASE DOMAIN-RELATED"/>
    <property type="match status" value="1"/>
</dbReference>
<evidence type="ECO:0000313" key="4">
    <source>
        <dbReference type="Proteomes" id="UP001231941"/>
    </source>
</evidence>
<evidence type="ECO:0000313" key="3">
    <source>
        <dbReference type="EMBL" id="MDP5274225.1"/>
    </source>
</evidence>
<feature type="domain" description="Calcineurin-like phosphoesterase" evidence="2">
    <location>
        <begin position="40"/>
        <end position="209"/>
    </location>
</feature>
<dbReference type="InterPro" id="IPR029052">
    <property type="entry name" value="Metallo-depent_PP-like"/>
</dbReference>
<evidence type="ECO:0000256" key="1">
    <source>
        <dbReference type="SAM" id="Phobius"/>
    </source>
</evidence>
<name>A0ABT9IXY8_9BACL</name>
<keyword evidence="1" id="KW-1133">Transmembrane helix</keyword>
<dbReference type="PANTHER" id="PTHR31302:SF0">
    <property type="entry name" value="TRANSMEMBRANE PROTEIN WITH METALLOPHOSPHOESTERASE DOMAIN"/>
    <property type="match status" value="1"/>
</dbReference>
<accession>A0ABT9IXY8</accession>
<dbReference type="SUPFAM" id="SSF56300">
    <property type="entry name" value="Metallo-dependent phosphatases"/>
    <property type="match status" value="1"/>
</dbReference>
<proteinExistence type="predicted"/>
<dbReference type="Gene3D" id="3.60.21.10">
    <property type="match status" value="1"/>
</dbReference>
<dbReference type="Pfam" id="PF00149">
    <property type="entry name" value="Metallophos"/>
    <property type="match status" value="1"/>
</dbReference>
<organism evidence="3 4">
    <name type="scientific">Chengkuizengella axinellae</name>
    <dbReference type="NCBI Taxonomy" id="3064388"/>
    <lineage>
        <taxon>Bacteria</taxon>
        <taxon>Bacillati</taxon>
        <taxon>Bacillota</taxon>
        <taxon>Bacilli</taxon>
        <taxon>Bacillales</taxon>
        <taxon>Paenibacillaceae</taxon>
        <taxon>Chengkuizengella</taxon>
    </lineage>
</organism>